<dbReference type="PANTHER" id="PTHR14136">
    <property type="entry name" value="BTB_POZ DOMAIN-CONTAINING PROTEIN KCTD9"/>
    <property type="match status" value="1"/>
</dbReference>
<evidence type="ECO:0008006" key="3">
    <source>
        <dbReference type="Google" id="ProtNLM"/>
    </source>
</evidence>
<dbReference type="Pfam" id="PF00805">
    <property type="entry name" value="Pentapeptide"/>
    <property type="match status" value="2"/>
</dbReference>
<protein>
    <recommendedName>
        <fullName evidence="3">Pentapeptide repeat-containing protein</fullName>
    </recommendedName>
</protein>
<evidence type="ECO:0000313" key="1">
    <source>
        <dbReference type="EMBL" id="AXK60235.1"/>
    </source>
</evidence>
<organism evidence="1 2">
    <name type="scientific">Candidatus Chromulinivorax destructor</name>
    <dbReference type="NCBI Taxonomy" id="2066483"/>
    <lineage>
        <taxon>Bacteria</taxon>
        <taxon>Candidatus Babelota</taxon>
        <taxon>Candidatus Babeliae</taxon>
        <taxon>Candidatus Babeliales</taxon>
        <taxon>Candidatus Chromulinivoraceae</taxon>
        <taxon>Candidatus Chromulinivorax</taxon>
    </lineage>
</organism>
<proteinExistence type="predicted"/>
<sequence length="295" mass="32418">MLIELIQSFPLIIEIHSEIMVRCFYKKLVHYCHKIWIHMKKILIAFSLFSTTLVYCDINTSVINPTIDSELMQTAKFSKKDNIQNFSTTGICINCDLSNIDFRKIIKKLKEEYISIDLESSDVNGSDFSVIEYENEKVYAHLAGGNFKNGNLSKTNLSYANLTNAILTKADLSNSNLSYANLSGANLAGADLTGVDLSFANLSGANLTGANLTGAKLVGANLNGAILSNSNISKANFTDADLTNTILKNITKFQGVILSDRTIINGTDFTGTKLTQNEVKNADMTYAIGYYPTKQ</sequence>
<dbReference type="EMBL" id="CP025544">
    <property type="protein sequence ID" value="AXK60235.1"/>
    <property type="molecule type" value="Genomic_DNA"/>
</dbReference>
<dbReference type="Gene3D" id="2.160.20.80">
    <property type="entry name" value="E3 ubiquitin-protein ligase SopA"/>
    <property type="match status" value="2"/>
</dbReference>
<dbReference type="InterPro" id="IPR001646">
    <property type="entry name" value="5peptide_repeat"/>
</dbReference>
<dbReference type="PANTHER" id="PTHR14136:SF17">
    <property type="entry name" value="BTB_POZ DOMAIN-CONTAINING PROTEIN KCTD9"/>
    <property type="match status" value="1"/>
</dbReference>
<dbReference type="SUPFAM" id="SSF141571">
    <property type="entry name" value="Pentapeptide repeat-like"/>
    <property type="match status" value="1"/>
</dbReference>
<dbReference type="OrthoDB" id="510365at2"/>
<keyword evidence="2" id="KW-1185">Reference proteome</keyword>
<evidence type="ECO:0000313" key="2">
    <source>
        <dbReference type="Proteomes" id="UP000254834"/>
    </source>
</evidence>
<accession>A0A345ZAB8</accession>
<reference evidence="1 2" key="1">
    <citation type="submission" date="2017-12" db="EMBL/GenBank/DDBJ databases">
        <title>Chromulinavorax destructans is a abundant pathogen of dominant heterotrophic picoflagllates.</title>
        <authorList>
            <person name="Deeg C.M."/>
            <person name="Zimmer M."/>
            <person name="Suttle C.A."/>
        </authorList>
    </citation>
    <scope>NUCLEOTIDE SEQUENCE [LARGE SCALE GENOMIC DNA]</scope>
    <source>
        <strain evidence="1 2">SeV1</strain>
    </source>
</reference>
<gene>
    <name evidence="1" type="ORF">C0J27_00520</name>
</gene>
<dbReference type="InterPro" id="IPR051082">
    <property type="entry name" value="Pentapeptide-BTB/POZ_domain"/>
</dbReference>
<dbReference type="Proteomes" id="UP000254834">
    <property type="component" value="Chromosome"/>
</dbReference>
<dbReference type="AlphaFoldDB" id="A0A345ZAB8"/>
<name>A0A345ZAB8_9BACT</name>
<dbReference type="KEGG" id="cdes:C0J27_00520"/>